<dbReference type="PANTHER" id="PTHR14614">
    <property type="entry name" value="HEPATOCELLULAR CARCINOMA-ASSOCIATED ANTIGEN"/>
    <property type="match status" value="1"/>
</dbReference>
<dbReference type="InterPro" id="IPR029063">
    <property type="entry name" value="SAM-dependent_MTases_sf"/>
</dbReference>
<gene>
    <name evidence="11" type="ORF">CIRG_09003</name>
</gene>
<dbReference type="GO" id="GO:0032259">
    <property type="term" value="P:methylation"/>
    <property type="evidence" value="ECO:0007669"/>
    <property type="project" value="UniProtKB-KW"/>
</dbReference>
<evidence type="ECO:0000256" key="2">
    <source>
        <dbReference type="ARBA" id="ARBA00004496"/>
    </source>
</evidence>
<name>A0A0J6YPU9_COCIT</name>
<evidence type="ECO:0000256" key="1">
    <source>
        <dbReference type="ARBA" id="ARBA00004123"/>
    </source>
</evidence>
<keyword evidence="6" id="KW-0808">Transferase</keyword>
<evidence type="ECO:0000256" key="7">
    <source>
        <dbReference type="ARBA" id="ARBA00022691"/>
    </source>
</evidence>
<evidence type="ECO:0000313" key="11">
    <source>
        <dbReference type="EMBL" id="KMP09770.1"/>
    </source>
</evidence>
<sequence length="376" mass="41208">MSSAFSFGFSGDDIDESENNVEVKDKRQHLGQPSHQASSEEAAPVLQEATKIELDDILSSLPSQISYNTLPISDPTLWSYPIPIPRRDVFDIRAQLMAEADSETNSNETLIAGLEAGDITPAVYEGGFKTWESAIDLARTAAERLGPAFEDEVDDLDLIELGAGTAIPSLLLLRLFLQSSPKTTQQTRKINFILADYNAAVLSLVTLPNILLTWYTCCKNPEAESESELQIDSALLDSFRHDLSARGISLSFISGGWSPRFVDLIAPESNAKSLNNTHQTFILASETIYSPTYLRPFAETLTGLLRRRTRPVSGPAQNKARTRALVAAKKVYFGVGGGVDEFLETLKEIGGEDMHTQEVTMVLDQGVVRVVLEITV</sequence>
<protein>
    <recommendedName>
        <fullName evidence="3">protein-histidine N-methyltransferase</fullName>
        <ecNumber evidence="3">2.1.1.85</ecNumber>
    </recommendedName>
</protein>
<keyword evidence="5" id="KW-0489">Methyltransferase</keyword>
<dbReference type="Proteomes" id="UP000054565">
    <property type="component" value="Unassembled WGS sequence"/>
</dbReference>
<keyword evidence="4" id="KW-0963">Cytoplasm</keyword>
<feature type="region of interest" description="Disordered" evidence="10">
    <location>
        <begin position="1"/>
        <end position="43"/>
    </location>
</feature>
<evidence type="ECO:0000256" key="8">
    <source>
        <dbReference type="ARBA" id="ARBA00023242"/>
    </source>
</evidence>
<dbReference type="GO" id="GO:0005737">
    <property type="term" value="C:cytoplasm"/>
    <property type="evidence" value="ECO:0007669"/>
    <property type="project" value="UniProtKB-SubCell"/>
</dbReference>
<dbReference type="EMBL" id="DS028100">
    <property type="protein sequence ID" value="KMP09770.1"/>
    <property type="molecule type" value="Genomic_DNA"/>
</dbReference>
<dbReference type="STRING" id="404692.A0A0J6YPU9"/>
<evidence type="ECO:0000256" key="6">
    <source>
        <dbReference type="ARBA" id="ARBA00022679"/>
    </source>
</evidence>
<accession>A0A0J6YPU9</accession>
<dbReference type="AlphaFoldDB" id="A0A0J6YPU9"/>
<dbReference type="EC" id="2.1.1.85" evidence="3"/>
<evidence type="ECO:0000256" key="3">
    <source>
        <dbReference type="ARBA" id="ARBA00012533"/>
    </source>
</evidence>
<dbReference type="InterPro" id="IPR019410">
    <property type="entry name" value="Methyltransf_16"/>
</dbReference>
<keyword evidence="8" id="KW-0539">Nucleus</keyword>
<comment type="similarity">
    <text evidence="9">Belongs to the methyltransferase superfamily. METTL18 family.</text>
</comment>
<proteinExistence type="inferred from homology"/>
<evidence type="ECO:0000313" key="12">
    <source>
        <dbReference type="Proteomes" id="UP000054565"/>
    </source>
</evidence>
<dbReference type="OrthoDB" id="1723750at2759"/>
<dbReference type="PANTHER" id="PTHR14614:SF39">
    <property type="entry name" value="HISTIDINE PROTEIN METHYLTRANSFERASE 1 HOMOLOG"/>
    <property type="match status" value="1"/>
</dbReference>
<keyword evidence="7" id="KW-0949">S-adenosyl-L-methionine</keyword>
<evidence type="ECO:0000256" key="9">
    <source>
        <dbReference type="ARBA" id="ARBA00038126"/>
    </source>
</evidence>
<evidence type="ECO:0000256" key="4">
    <source>
        <dbReference type="ARBA" id="ARBA00022490"/>
    </source>
</evidence>
<organism evidence="11 12">
    <name type="scientific">Coccidioides immitis RMSCC 2394</name>
    <dbReference type="NCBI Taxonomy" id="404692"/>
    <lineage>
        <taxon>Eukaryota</taxon>
        <taxon>Fungi</taxon>
        <taxon>Dikarya</taxon>
        <taxon>Ascomycota</taxon>
        <taxon>Pezizomycotina</taxon>
        <taxon>Eurotiomycetes</taxon>
        <taxon>Eurotiomycetidae</taxon>
        <taxon>Onygenales</taxon>
        <taxon>Onygenaceae</taxon>
        <taxon>Coccidioides</taxon>
    </lineage>
</organism>
<dbReference type="GO" id="GO:0018064">
    <property type="term" value="F:protein-L-histidine N-tele-methyltransferase activity"/>
    <property type="evidence" value="ECO:0007669"/>
    <property type="project" value="UniProtKB-EC"/>
</dbReference>
<dbReference type="Gene3D" id="3.40.50.150">
    <property type="entry name" value="Vaccinia Virus protein VP39"/>
    <property type="match status" value="1"/>
</dbReference>
<feature type="compositionally biased region" description="Low complexity" evidence="10">
    <location>
        <begin position="1"/>
        <end position="11"/>
    </location>
</feature>
<evidence type="ECO:0000256" key="5">
    <source>
        <dbReference type="ARBA" id="ARBA00022603"/>
    </source>
</evidence>
<dbReference type="GO" id="GO:0005634">
    <property type="term" value="C:nucleus"/>
    <property type="evidence" value="ECO:0007669"/>
    <property type="project" value="UniProtKB-SubCell"/>
</dbReference>
<evidence type="ECO:0000256" key="10">
    <source>
        <dbReference type="SAM" id="MobiDB-lite"/>
    </source>
</evidence>
<reference evidence="12" key="1">
    <citation type="journal article" date="2010" name="Genome Res.">
        <title>Population genomic sequencing of Coccidioides fungi reveals recent hybridization and transposon control.</title>
        <authorList>
            <person name="Neafsey D.E."/>
            <person name="Barker B.M."/>
            <person name="Sharpton T.J."/>
            <person name="Stajich J.E."/>
            <person name="Park D.J."/>
            <person name="Whiston E."/>
            <person name="Hung C.-Y."/>
            <person name="McMahan C."/>
            <person name="White J."/>
            <person name="Sykes S."/>
            <person name="Heiman D."/>
            <person name="Young S."/>
            <person name="Zeng Q."/>
            <person name="Abouelleil A."/>
            <person name="Aftuck L."/>
            <person name="Bessette D."/>
            <person name="Brown A."/>
            <person name="FitzGerald M."/>
            <person name="Lui A."/>
            <person name="Macdonald J.P."/>
            <person name="Priest M."/>
            <person name="Orbach M.J."/>
            <person name="Galgiani J.N."/>
            <person name="Kirkland T.N."/>
            <person name="Cole G.T."/>
            <person name="Birren B.W."/>
            <person name="Henn M.R."/>
            <person name="Taylor J.W."/>
            <person name="Rounsley S.D."/>
        </authorList>
    </citation>
    <scope>NUCLEOTIDE SEQUENCE [LARGE SCALE GENOMIC DNA]</scope>
    <source>
        <strain evidence="12">RMSCC 2394</strain>
    </source>
</reference>
<comment type="subcellular location">
    <subcellularLocation>
        <location evidence="2">Cytoplasm</location>
    </subcellularLocation>
    <subcellularLocation>
        <location evidence="1">Nucleus</location>
    </subcellularLocation>
</comment>